<proteinExistence type="predicted"/>
<gene>
    <name evidence="1" type="ORF">CFBP6411_01866</name>
</gene>
<dbReference type="EMBL" id="LT963408">
    <property type="protein sequence ID" value="SOS33226.1"/>
    <property type="molecule type" value="Genomic_DNA"/>
</dbReference>
<protein>
    <recommendedName>
        <fullName evidence="3">Transposase</fullName>
    </recommendedName>
</protein>
<organism evidence="1 2">
    <name type="scientific">Pseudomonas syringae group genomosp. 3</name>
    <dbReference type="NCBI Taxonomy" id="251701"/>
    <lineage>
        <taxon>Bacteria</taxon>
        <taxon>Pseudomonadati</taxon>
        <taxon>Pseudomonadota</taxon>
        <taxon>Gammaproteobacteria</taxon>
        <taxon>Pseudomonadales</taxon>
        <taxon>Pseudomonadaceae</taxon>
        <taxon>Pseudomonas</taxon>
    </lineage>
</organism>
<evidence type="ECO:0000313" key="2">
    <source>
        <dbReference type="Proteomes" id="UP000238093"/>
    </source>
</evidence>
<evidence type="ECO:0008006" key="3">
    <source>
        <dbReference type="Google" id="ProtNLM"/>
    </source>
</evidence>
<reference evidence="1 2" key="1">
    <citation type="submission" date="2017-11" db="EMBL/GenBank/DDBJ databases">
        <authorList>
            <person name="Han C.G."/>
        </authorList>
    </citation>
    <scope>NUCLEOTIDE SEQUENCE [LARGE SCALE GENOMIC DNA]</scope>
    <source>
        <strain evidence="1">CFBP6411</strain>
    </source>
</reference>
<name>A0A2K4WBF6_9PSED</name>
<dbReference type="RefSeq" id="WP_162497087.1">
    <property type="nucleotide sequence ID" value="NZ_LT963408.1"/>
</dbReference>
<sequence length="101" mass="11703">MKPPAGLTARRAFWAEHVQAWRNSGMTQVAYCEQHKINTKSFGYWFRSRELENETLTILPIAVREVATASELKLRHPSGWELILPCTIDPAWLAHLLQEMR</sequence>
<dbReference type="Proteomes" id="UP000238093">
    <property type="component" value="Chromosome I"/>
</dbReference>
<dbReference type="NCBIfam" id="NF047593">
    <property type="entry name" value="IS66_ISAeme5_TnpA"/>
    <property type="match status" value="1"/>
</dbReference>
<evidence type="ECO:0000313" key="1">
    <source>
        <dbReference type="EMBL" id="SOS33226.1"/>
    </source>
</evidence>
<dbReference type="AlphaFoldDB" id="A0A2K4WBF6"/>
<accession>A0A2K4WBF6</accession>